<dbReference type="InterPro" id="IPR036332">
    <property type="entry name" value="Major_coat_LA-virus_sf"/>
</dbReference>
<accession>A0AA51YE21</accession>
<name>A0AA51YE21_9VIRU</name>
<organism evidence="1">
    <name type="scientific">Uromyces fabae virus</name>
    <dbReference type="NCBI Taxonomy" id="3069272"/>
    <lineage>
        <taxon>Viruses</taxon>
        <taxon>Riboviria</taxon>
    </lineage>
</organism>
<proteinExistence type="predicted"/>
<evidence type="ECO:0000313" key="1">
    <source>
        <dbReference type="EMBL" id="WMV64379.1"/>
    </source>
</evidence>
<protein>
    <submittedName>
        <fullName evidence="1">Capsid protein</fullName>
    </submittedName>
</protein>
<dbReference type="Gene3D" id="3.90.1840.10">
    <property type="entry name" value="Major capsid protein"/>
    <property type="match status" value="2"/>
</dbReference>
<sequence length="823" mass="94393">MDYLNDIINTKVSFSSFGKGLVMFKTRLFLNISSITEGIIDPVDIQKDKKENLSLDGKSKATAHTGVEITSKLGEPYEPRRSTFCQAVGTVYGMAQKWKMSFTHQSITGMNQQYLDEEGRPNAQAILKRLREIAPDVELKEQRLNLLLNRTFATDFYDNATTLLVLILREYYLAKFFYKTERFEHEFNITAAMYAPIFNLQDEAKVARYVDLVTRHENGAGTTTHDLNHYAMLEKLDAWFRTAPAPTIMGPGNTIMPNEEFGKYTYTIKYSVWKMYDYDDGHSSSGPHFGDHFDFHNGMFIVPTRRFTMDNEELQIINEMPNYMPMNEAEIKGYSRAKGYLNLTGVSSKEKTFLNFILNSQQRQTPFLVDQHVPLGYDLGDIAAYHCPEDNAENFDVTPEFIASLMAKLINIHRWHEDALSAYRALRYWVAQPATETVESHWWTHTKRQLALPRLGLRRAIFGFMLEGEGVSLTHDGHNIYRQMFANNDALVVESLMANTCWYWGEYLLIHNAPNLQTILERQYLDTDMVLKASDRADAMYGAMIGRAIPTSQYLEQVTYIQGGLTEQRRKFIPFGKISLDGEADYGYKMDNERKQVMLRTLAAPGCVALIVGLNGQLLQNTPYASIFSVNNAVRKVHQGRRKYGLNYNDLWAVGVINRWQGHDTKYYHPKRSGVHKIFAANSVSIAMPPVTPATLDEATSYTLERVLPREHQFGTPYDRMITYNTVYTWTRMDVVAQITPTWDAEGSGTEDIEMIMVKYYKTSTYENKTYKTHLMTDYDFKLADFRLERTVLAVPLPDVQGILQLPELTEIPDPVPDEPNPV</sequence>
<reference evidence="1" key="2">
    <citation type="submission" date="2023-05" db="EMBL/GenBank/DDBJ databases">
        <authorList>
            <person name="Seitz J."/>
            <person name="Voegele R.T."/>
            <person name="Link T.I."/>
        </authorList>
    </citation>
    <scope>NUCLEOTIDE SEQUENCE</scope>
    <source>
        <strain evidence="1">Ufvs_2</strain>
    </source>
</reference>
<reference evidence="1" key="1">
    <citation type="journal article" date="2023" name="Viruses">
        <title>Mycoviruses in the Rust Fungus Uromyces fabae.</title>
        <authorList>
            <person name="Seitz J.M."/>
            <person name="Voegele R.T."/>
            <person name="Link T.I."/>
        </authorList>
    </citation>
    <scope>NUCLEOTIDE SEQUENCE</scope>
    <source>
        <strain evidence="1">Ufvs_2</strain>
    </source>
</reference>
<dbReference type="SUPFAM" id="SSF82856">
    <property type="entry name" value="L-A virus major coat protein"/>
    <property type="match status" value="1"/>
</dbReference>
<dbReference type="EMBL" id="OQ995225">
    <property type="protein sequence ID" value="WMV64379.1"/>
    <property type="molecule type" value="Genomic_RNA"/>
</dbReference>